<dbReference type="EMBL" id="UGNW01000001">
    <property type="protein sequence ID" value="STX32841.1"/>
    <property type="molecule type" value="Genomic_DNA"/>
</dbReference>
<dbReference type="InterPro" id="IPR029441">
    <property type="entry name" value="Cass2"/>
</dbReference>
<dbReference type="Proteomes" id="UP000054735">
    <property type="component" value="Unassembled WGS sequence"/>
</dbReference>
<reference evidence="2 4" key="1">
    <citation type="submission" date="2015-11" db="EMBL/GenBank/DDBJ databases">
        <title>Genomic analysis of 38 Legionella species identifies large and diverse effector repertoires.</title>
        <authorList>
            <person name="Burstein D."/>
            <person name="Amaro F."/>
            <person name="Zusman T."/>
            <person name="Lifshitz Z."/>
            <person name="Cohen O."/>
            <person name="Gilbert J.A."/>
            <person name="Pupko T."/>
            <person name="Shuman H.A."/>
            <person name="Segal G."/>
        </authorList>
    </citation>
    <scope>NUCLEOTIDE SEQUENCE [LARGE SCALE GENOMIC DNA]</scope>
    <source>
        <strain evidence="2 4">CDC#1407-AL-14</strain>
    </source>
</reference>
<dbReference type="EMBL" id="LNXT01000015">
    <property type="protein sequence ID" value="KTC72569.1"/>
    <property type="molecule type" value="Genomic_DNA"/>
</dbReference>
<proteinExistence type="predicted"/>
<dbReference type="SUPFAM" id="SSF55136">
    <property type="entry name" value="Probable bacterial effector-binding domain"/>
    <property type="match status" value="1"/>
</dbReference>
<reference evidence="3 5" key="2">
    <citation type="submission" date="2018-06" db="EMBL/GenBank/DDBJ databases">
        <authorList>
            <consortium name="Pathogen Informatics"/>
            <person name="Doyle S."/>
        </authorList>
    </citation>
    <scope>NUCLEOTIDE SEQUENCE [LARGE SCALE GENOMIC DNA]</scope>
    <source>
        <strain evidence="3 5">NCTC12437</strain>
    </source>
</reference>
<dbReference type="SMART" id="SM00871">
    <property type="entry name" value="AraC_E_bind"/>
    <property type="match status" value="1"/>
</dbReference>
<evidence type="ECO:0000313" key="3">
    <source>
        <dbReference type="EMBL" id="STX32841.1"/>
    </source>
</evidence>
<feature type="domain" description="AraC effector-binding" evidence="1">
    <location>
        <begin position="3"/>
        <end position="147"/>
    </location>
</feature>
<organism evidence="3 5">
    <name type="scientific">Legionella birminghamensis</name>
    <dbReference type="NCBI Taxonomy" id="28083"/>
    <lineage>
        <taxon>Bacteria</taxon>
        <taxon>Pseudomonadati</taxon>
        <taxon>Pseudomonadota</taxon>
        <taxon>Gammaproteobacteria</taxon>
        <taxon>Legionellales</taxon>
        <taxon>Legionellaceae</taxon>
        <taxon>Legionella</taxon>
    </lineage>
</organism>
<accession>A0A378IE94</accession>
<dbReference type="AlphaFoldDB" id="A0A378IE94"/>
<dbReference type="InterPro" id="IPR053182">
    <property type="entry name" value="YobU-like_regulator"/>
</dbReference>
<dbReference type="InterPro" id="IPR011256">
    <property type="entry name" value="Reg_factor_effector_dom_sf"/>
</dbReference>
<evidence type="ECO:0000259" key="1">
    <source>
        <dbReference type="SMART" id="SM00871"/>
    </source>
</evidence>
<dbReference type="InterPro" id="IPR010499">
    <property type="entry name" value="AraC_E-bd"/>
</dbReference>
<dbReference type="OrthoDB" id="3173400at2"/>
<evidence type="ECO:0000313" key="5">
    <source>
        <dbReference type="Proteomes" id="UP000255066"/>
    </source>
</evidence>
<evidence type="ECO:0000313" key="4">
    <source>
        <dbReference type="Proteomes" id="UP000054735"/>
    </source>
</evidence>
<gene>
    <name evidence="2" type="ORF">Lbir_1344</name>
    <name evidence="3" type="ORF">NCTC12437_02640</name>
</gene>
<dbReference type="PANTHER" id="PTHR36444">
    <property type="entry name" value="TRANSCRIPTIONAL REGULATOR PROTEIN YOBU-RELATED"/>
    <property type="match status" value="1"/>
</dbReference>
<dbReference type="Pfam" id="PF14526">
    <property type="entry name" value="Cass2"/>
    <property type="match status" value="1"/>
</dbReference>
<dbReference type="Proteomes" id="UP000255066">
    <property type="component" value="Unassembled WGS sequence"/>
</dbReference>
<sequence length="147" mass="16381">MLIQAVETIIPPFTVTGFRVKTRNSEEFNPETAKIPMLWQDFFASELATESPVFGVYSDYESDANGFYTVTAGVSQNIPDKTLNKVLITGGKYLVFEATGPMPVTVINAWKAVWNYFEAHTAVQRKFVSDFESYSSPEQVAIHIGIA</sequence>
<protein>
    <submittedName>
        <fullName evidence="2 3">Transcription activator</fullName>
    </submittedName>
</protein>
<dbReference type="STRING" id="28083.Lbir_1344"/>
<evidence type="ECO:0000313" key="2">
    <source>
        <dbReference type="EMBL" id="KTC72569.1"/>
    </source>
</evidence>
<dbReference type="Gene3D" id="3.20.80.10">
    <property type="entry name" value="Regulatory factor, effector binding domain"/>
    <property type="match status" value="1"/>
</dbReference>
<dbReference type="RefSeq" id="WP_058523410.1">
    <property type="nucleotide sequence ID" value="NZ_CAAAHV010000042.1"/>
</dbReference>
<keyword evidence="4" id="KW-1185">Reference proteome</keyword>
<name>A0A378IE94_9GAMM</name>
<dbReference type="PANTHER" id="PTHR36444:SF2">
    <property type="entry name" value="TRANSCRIPTIONAL REGULATOR PROTEIN YOBU-RELATED"/>
    <property type="match status" value="1"/>
</dbReference>